<protein>
    <submittedName>
        <fullName evidence="1">Uncharacterized protein</fullName>
    </submittedName>
</protein>
<organism evidence="1">
    <name type="scientific">viral metagenome</name>
    <dbReference type="NCBI Taxonomy" id="1070528"/>
    <lineage>
        <taxon>unclassified sequences</taxon>
        <taxon>metagenomes</taxon>
        <taxon>organismal metagenomes</taxon>
    </lineage>
</organism>
<proteinExistence type="predicted"/>
<evidence type="ECO:0000313" key="1">
    <source>
        <dbReference type="EMBL" id="QHS85090.1"/>
    </source>
</evidence>
<dbReference type="AlphaFoldDB" id="A0A6C0AZ64"/>
<dbReference type="EMBL" id="MN739040">
    <property type="protein sequence ID" value="QHS85090.1"/>
    <property type="molecule type" value="Genomic_DNA"/>
</dbReference>
<accession>A0A6C0AZ64</accession>
<reference evidence="1" key="1">
    <citation type="journal article" date="2020" name="Nature">
        <title>Giant virus diversity and host interactions through global metagenomics.</title>
        <authorList>
            <person name="Schulz F."/>
            <person name="Roux S."/>
            <person name="Paez-Espino D."/>
            <person name="Jungbluth S."/>
            <person name="Walsh D.A."/>
            <person name="Denef V.J."/>
            <person name="McMahon K.D."/>
            <person name="Konstantinidis K.T."/>
            <person name="Eloe-Fadrosh E.A."/>
            <person name="Kyrpides N.C."/>
            <person name="Woyke T."/>
        </authorList>
    </citation>
    <scope>NUCLEOTIDE SEQUENCE</scope>
    <source>
        <strain evidence="1">GVMAG-M-3300009182-67</strain>
    </source>
</reference>
<name>A0A6C0AZ64_9ZZZZ</name>
<sequence length="76" mass="8971">MQLLFLLLCVIAVSARHIVQTDKYGCLANYSYCQYLEKCIHVNELCKLPKIKFAKIELPKKNKEYHFKVKVFHLLV</sequence>